<dbReference type="EMBL" id="JACIJM010000001">
    <property type="protein sequence ID" value="MBB5720536.1"/>
    <property type="molecule type" value="Genomic_DNA"/>
</dbReference>
<protein>
    <submittedName>
        <fullName evidence="2">Uncharacterized protein</fullName>
    </submittedName>
</protein>
<dbReference type="AlphaFoldDB" id="A0A7W9EY42"/>
<evidence type="ECO:0000313" key="2">
    <source>
        <dbReference type="EMBL" id="MBB5720536.1"/>
    </source>
</evidence>
<organism evidence="2 3">
    <name type="scientific">Yoonia ponticola</name>
    <dbReference type="NCBI Taxonomy" id="1524255"/>
    <lineage>
        <taxon>Bacteria</taxon>
        <taxon>Pseudomonadati</taxon>
        <taxon>Pseudomonadota</taxon>
        <taxon>Alphaproteobacteria</taxon>
        <taxon>Rhodobacterales</taxon>
        <taxon>Paracoccaceae</taxon>
        <taxon>Yoonia</taxon>
    </lineage>
</organism>
<evidence type="ECO:0000313" key="3">
    <source>
        <dbReference type="Proteomes" id="UP000535415"/>
    </source>
</evidence>
<keyword evidence="3" id="KW-1185">Reference proteome</keyword>
<evidence type="ECO:0000256" key="1">
    <source>
        <dbReference type="SAM" id="MobiDB-lite"/>
    </source>
</evidence>
<accession>A0A7W9EY42</accession>
<name>A0A7W9EY42_9RHOB</name>
<reference evidence="2 3" key="1">
    <citation type="submission" date="2020-08" db="EMBL/GenBank/DDBJ databases">
        <title>Genomic Encyclopedia of Type Strains, Phase IV (KMG-IV): sequencing the most valuable type-strain genomes for metagenomic binning, comparative biology and taxonomic classification.</title>
        <authorList>
            <person name="Goeker M."/>
        </authorList>
    </citation>
    <scope>NUCLEOTIDE SEQUENCE [LARGE SCALE GENOMIC DNA]</scope>
    <source>
        <strain evidence="2 3">DSM 101064</strain>
    </source>
</reference>
<gene>
    <name evidence="2" type="ORF">FHS72_000140</name>
</gene>
<dbReference type="Proteomes" id="UP000535415">
    <property type="component" value="Unassembled WGS sequence"/>
</dbReference>
<feature type="region of interest" description="Disordered" evidence="1">
    <location>
        <begin position="1"/>
        <end position="94"/>
    </location>
</feature>
<dbReference type="RefSeq" id="WP_183524032.1">
    <property type="nucleotide sequence ID" value="NZ_JACIJM010000001.1"/>
</dbReference>
<comment type="caution">
    <text evidence="2">The sequence shown here is derived from an EMBL/GenBank/DDBJ whole genome shotgun (WGS) entry which is preliminary data.</text>
</comment>
<feature type="compositionally biased region" description="Basic and acidic residues" evidence="1">
    <location>
        <begin position="26"/>
        <end position="59"/>
    </location>
</feature>
<sequence length="94" mass="10096">MADKTTDSTQPESTAETEDLTVVIPGEKRDIRRESVDRDDPPVADLARELPPEMKDAVRSEGTLEGDAGRHDGDDAQETSGELSGIADDRETGA</sequence>
<proteinExistence type="predicted"/>